<proteinExistence type="predicted"/>
<dbReference type="CDD" id="cd17909">
    <property type="entry name" value="CheC_ClassI"/>
    <property type="match status" value="1"/>
</dbReference>
<dbReference type="InterPro" id="IPR050992">
    <property type="entry name" value="CheZ_family_phosphatases"/>
</dbReference>
<keyword evidence="5" id="KW-1185">Reference proteome</keyword>
<evidence type="ECO:0000256" key="2">
    <source>
        <dbReference type="ARBA" id="ARBA00022801"/>
    </source>
</evidence>
<evidence type="ECO:0000259" key="3">
    <source>
        <dbReference type="Pfam" id="PF04509"/>
    </source>
</evidence>
<protein>
    <submittedName>
        <fullName evidence="4">Chemotaxis protein CheC</fullName>
    </submittedName>
</protein>
<evidence type="ECO:0000256" key="1">
    <source>
        <dbReference type="ARBA" id="ARBA00022500"/>
    </source>
</evidence>
<comment type="caution">
    <text evidence="4">The sequence shown here is derived from an EMBL/GenBank/DDBJ whole genome shotgun (WGS) entry which is preliminary data.</text>
</comment>
<dbReference type="Proteomes" id="UP001301012">
    <property type="component" value="Unassembled WGS sequence"/>
</dbReference>
<accession>A0ABT7E6U3</accession>
<dbReference type="RefSeq" id="WP_284131611.1">
    <property type="nucleotide sequence ID" value="NZ_JASKYM010000001.1"/>
</dbReference>
<dbReference type="Pfam" id="PF04509">
    <property type="entry name" value="CheC"/>
    <property type="match status" value="2"/>
</dbReference>
<dbReference type="InterPro" id="IPR028976">
    <property type="entry name" value="CheC-like_sf"/>
</dbReference>
<evidence type="ECO:0000313" key="4">
    <source>
        <dbReference type="EMBL" id="MDK2562644.1"/>
    </source>
</evidence>
<dbReference type="SUPFAM" id="SSF103039">
    <property type="entry name" value="CheC-like"/>
    <property type="match status" value="1"/>
</dbReference>
<reference evidence="4 5" key="1">
    <citation type="submission" date="2023-05" db="EMBL/GenBank/DDBJ databases">
        <title>Rombocin, a short stable natural nisin variant, displays selective antimicrobial activity against Listeria monocytogenes and employs dual mode of action to kill target bacterial strains.</title>
        <authorList>
            <person name="Wambui J."/>
            <person name="Stephan R."/>
            <person name="Kuipers O.P."/>
        </authorList>
    </citation>
    <scope>NUCLEOTIDE SEQUENCE [LARGE SCALE GENOMIC DNA]</scope>
    <source>
        <strain evidence="4 5">RC002</strain>
    </source>
</reference>
<evidence type="ECO:0000313" key="5">
    <source>
        <dbReference type="Proteomes" id="UP001301012"/>
    </source>
</evidence>
<gene>
    <name evidence="4" type="ORF">QOZ84_03710</name>
</gene>
<dbReference type="EMBL" id="JASKYM010000001">
    <property type="protein sequence ID" value="MDK2562644.1"/>
    <property type="molecule type" value="Genomic_DNA"/>
</dbReference>
<dbReference type="PANTHER" id="PTHR43693:SF1">
    <property type="entry name" value="PROTEIN PHOSPHATASE CHEZ"/>
    <property type="match status" value="1"/>
</dbReference>
<feature type="domain" description="CheC-like protein" evidence="3">
    <location>
        <begin position="8"/>
        <end position="36"/>
    </location>
</feature>
<dbReference type="InterPro" id="IPR007597">
    <property type="entry name" value="CheC"/>
</dbReference>
<keyword evidence="1" id="KW-0145">Chemotaxis</keyword>
<dbReference type="PANTHER" id="PTHR43693">
    <property type="entry name" value="PROTEIN PHOSPHATASE CHEZ"/>
    <property type="match status" value="1"/>
</dbReference>
<organism evidence="4 5">
    <name type="scientific">Romboutsia sedimentorum</name>
    <dbReference type="NCBI Taxonomy" id="1368474"/>
    <lineage>
        <taxon>Bacteria</taxon>
        <taxon>Bacillati</taxon>
        <taxon>Bacillota</taxon>
        <taxon>Clostridia</taxon>
        <taxon>Peptostreptococcales</taxon>
        <taxon>Peptostreptococcaceae</taxon>
        <taxon>Romboutsia</taxon>
    </lineage>
</organism>
<sequence length="208" mass="23053">MKFECDRLNVLREISNIGSGNASNSLATMLNEIVDIGLPKSDMIKFAEITNSYNSPEELVVGTVLQLSGDMEGFIMVIMKVDSALNLLEKLFKKEVTCDRNDYNSVCEELSSMGEICNILCGTYLTAISDMTNLTIDPSVPYFSVDMVMAIMNLPISLYGPVSDSILCIETDFFTTDLKVEGKYYFIPKVESCEKLLESLGIVDPQKS</sequence>
<keyword evidence="2" id="KW-0378">Hydrolase</keyword>
<name>A0ABT7E6U3_9FIRM</name>
<feature type="domain" description="CheC-like protein" evidence="3">
    <location>
        <begin position="109"/>
        <end position="143"/>
    </location>
</feature>
<dbReference type="Gene3D" id="3.40.1550.10">
    <property type="entry name" value="CheC-like"/>
    <property type="match status" value="1"/>
</dbReference>